<reference evidence="2" key="1">
    <citation type="journal article" date="2011" name="Nat. Biotechnol.">
        <title>The genomic sequence of the Chinese hamster ovary (CHO)-K1 cell line.</title>
        <authorList>
            <person name="Xu X."/>
            <person name="Nagarajan H."/>
            <person name="Lewis N.E."/>
            <person name="Pan S."/>
            <person name="Cai Z."/>
            <person name="Liu X."/>
            <person name="Chen W."/>
            <person name="Xie M."/>
            <person name="Wang W."/>
            <person name="Hammond S."/>
            <person name="Andersen M.R."/>
            <person name="Neff N."/>
            <person name="Passarelli B."/>
            <person name="Koh W."/>
            <person name="Fan H.C."/>
            <person name="Wang J."/>
            <person name="Gui Y."/>
            <person name="Lee K.H."/>
            <person name="Betenbaugh M.J."/>
            <person name="Quake S.R."/>
            <person name="Famili I."/>
            <person name="Palsson B.O."/>
            <person name="Wang J."/>
        </authorList>
    </citation>
    <scope>NUCLEOTIDE SEQUENCE [LARGE SCALE GENOMIC DNA]</scope>
    <source>
        <strain evidence="2">CHO K1 cell line</strain>
    </source>
</reference>
<proteinExistence type="predicted"/>
<sequence>MNTTKVKSASCQDTWRCGHGPSVLRGQGYSIKKVIYVLDISENTGSKSLKVNTATAK</sequence>
<protein>
    <submittedName>
        <fullName evidence="1">Uncharacterized protein</fullName>
    </submittedName>
</protein>
<dbReference type="InParanoid" id="G3HMN5"/>
<dbReference type="EMBL" id="JH000519">
    <property type="protein sequence ID" value="EGW05888.1"/>
    <property type="molecule type" value="Genomic_DNA"/>
</dbReference>
<organism evidence="1 2">
    <name type="scientific">Cricetulus griseus</name>
    <name type="common">Chinese hamster</name>
    <name type="synonym">Cricetulus barabensis griseus</name>
    <dbReference type="NCBI Taxonomy" id="10029"/>
    <lineage>
        <taxon>Eukaryota</taxon>
        <taxon>Metazoa</taxon>
        <taxon>Chordata</taxon>
        <taxon>Craniata</taxon>
        <taxon>Vertebrata</taxon>
        <taxon>Euteleostomi</taxon>
        <taxon>Mammalia</taxon>
        <taxon>Eutheria</taxon>
        <taxon>Euarchontoglires</taxon>
        <taxon>Glires</taxon>
        <taxon>Rodentia</taxon>
        <taxon>Myomorpha</taxon>
        <taxon>Muroidea</taxon>
        <taxon>Cricetidae</taxon>
        <taxon>Cricetinae</taxon>
        <taxon>Cricetulus</taxon>
    </lineage>
</organism>
<accession>G3HMN5</accession>
<dbReference type="Proteomes" id="UP000001075">
    <property type="component" value="Unassembled WGS sequence"/>
</dbReference>
<name>G3HMN5_CRIGR</name>
<dbReference type="AlphaFoldDB" id="G3HMN5"/>
<evidence type="ECO:0000313" key="2">
    <source>
        <dbReference type="Proteomes" id="UP000001075"/>
    </source>
</evidence>
<evidence type="ECO:0000313" key="1">
    <source>
        <dbReference type="EMBL" id="EGW05888.1"/>
    </source>
</evidence>
<gene>
    <name evidence="1" type="ORF">I79_012004</name>
</gene>